<accession>A0A9P8YBE2</accession>
<organism evidence="2 3">
    <name type="scientific">Microdochium trichocladiopsis</name>
    <dbReference type="NCBI Taxonomy" id="1682393"/>
    <lineage>
        <taxon>Eukaryota</taxon>
        <taxon>Fungi</taxon>
        <taxon>Dikarya</taxon>
        <taxon>Ascomycota</taxon>
        <taxon>Pezizomycotina</taxon>
        <taxon>Sordariomycetes</taxon>
        <taxon>Xylariomycetidae</taxon>
        <taxon>Xylariales</taxon>
        <taxon>Microdochiaceae</taxon>
        <taxon>Microdochium</taxon>
    </lineage>
</organism>
<name>A0A9P8YBE2_9PEZI</name>
<evidence type="ECO:0000256" key="1">
    <source>
        <dbReference type="SAM" id="MobiDB-lite"/>
    </source>
</evidence>
<reference evidence="2" key="1">
    <citation type="journal article" date="2021" name="Nat. Commun.">
        <title>Genetic determinants of endophytism in the Arabidopsis root mycobiome.</title>
        <authorList>
            <person name="Mesny F."/>
            <person name="Miyauchi S."/>
            <person name="Thiergart T."/>
            <person name="Pickel B."/>
            <person name="Atanasova L."/>
            <person name="Karlsson M."/>
            <person name="Huettel B."/>
            <person name="Barry K.W."/>
            <person name="Haridas S."/>
            <person name="Chen C."/>
            <person name="Bauer D."/>
            <person name="Andreopoulos W."/>
            <person name="Pangilinan J."/>
            <person name="LaButti K."/>
            <person name="Riley R."/>
            <person name="Lipzen A."/>
            <person name="Clum A."/>
            <person name="Drula E."/>
            <person name="Henrissat B."/>
            <person name="Kohler A."/>
            <person name="Grigoriev I.V."/>
            <person name="Martin F.M."/>
            <person name="Hacquard S."/>
        </authorList>
    </citation>
    <scope>NUCLEOTIDE SEQUENCE</scope>
    <source>
        <strain evidence="2">MPI-CAGE-CH-0230</strain>
    </source>
</reference>
<evidence type="ECO:0000313" key="2">
    <source>
        <dbReference type="EMBL" id="KAH7033097.1"/>
    </source>
</evidence>
<dbReference type="AlphaFoldDB" id="A0A9P8YBE2"/>
<proteinExistence type="predicted"/>
<comment type="caution">
    <text evidence="2">The sequence shown here is derived from an EMBL/GenBank/DDBJ whole genome shotgun (WGS) entry which is preliminary data.</text>
</comment>
<keyword evidence="3" id="KW-1185">Reference proteome</keyword>
<protein>
    <submittedName>
        <fullName evidence="2">Uncharacterized protein</fullName>
    </submittedName>
</protein>
<dbReference type="EMBL" id="JAGTJQ010000004">
    <property type="protein sequence ID" value="KAH7033097.1"/>
    <property type="molecule type" value="Genomic_DNA"/>
</dbReference>
<feature type="region of interest" description="Disordered" evidence="1">
    <location>
        <begin position="110"/>
        <end position="173"/>
    </location>
</feature>
<dbReference type="Proteomes" id="UP000756346">
    <property type="component" value="Unassembled WGS sequence"/>
</dbReference>
<dbReference type="RefSeq" id="XP_046013929.1">
    <property type="nucleotide sequence ID" value="XM_046156660.1"/>
</dbReference>
<dbReference type="GeneID" id="70186206"/>
<gene>
    <name evidence="2" type="ORF">B0I36DRAFT_348206</name>
</gene>
<evidence type="ECO:0000313" key="3">
    <source>
        <dbReference type="Proteomes" id="UP000756346"/>
    </source>
</evidence>
<sequence>MKPLHDGANHIAMVALLPGPGPTRPRGAGTDLYAQHAGFQNSKVQDATPCSSLLAWHLELTPRAPHESGSQCWAVDPSAHHHLPLSAPRLPSPLSFVMGRAQASWTGGFVTMRPRTPRQPRLSSRPYVPTSDRNDRKPAYRNLYLTAPGHRSPPVTTSGVRRPLTPCFAPRSK</sequence>